<organism evidence="2 3">
    <name type="scientific">Trichodelitschia bisporula</name>
    <dbReference type="NCBI Taxonomy" id="703511"/>
    <lineage>
        <taxon>Eukaryota</taxon>
        <taxon>Fungi</taxon>
        <taxon>Dikarya</taxon>
        <taxon>Ascomycota</taxon>
        <taxon>Pezizomycotina</taxon>
        <taxon>Dothideomycetes</taxon>
        <taxon>Dothideomycetes incertae sedis</taxon>
        <taxon>Phaeotrichales</taxon>
        <taxon>Phaeotrichaceae</taxon>
        <taxon>Trichodelitschia</taxon>
    </lineage>
</organism>
<gene>
    <name evidence="2" type="ORF">EJ06DRAFT_529183</name>
</gene>
<sequence length="173" mass="19166">MVGHARLNRRQSASKPLKRLGKDKEDNRVARPSAVYTTVVPYRLPLSWPIPALRPGVDPRFLPSSQIGPFQNTNDTFRTHECLENTYLDVIYSYPPPRGSSCHSNKPNGLSPAPSNSSADLEADGGTDSVSAIGWAWKMQEVPRRHFDFITWNRLKSKNVGRVVASPSSVVPA</sequence>
<dbReference type="EMBL" id="ML996692">
    <property type="protein sequence ID" value="KAF2402056.1"/>
    <property type="molecule type" value="Genomic_DNA"/>
</dbReference>
<dbReference type="Proteomes" id="UP000799640">
    <property type="component" value="Unassembled WGS sequence"/>
</dbReference>
<feature type="compositionally biased region" description="Basic and acidic residues" evidence="1">
    <location>
        <begin position="20"/>
        <end position="29"/>
    </location>
</feature>
<reference evidence="2" key="1">
    <citation type="journal article" date="2020" name="Stud. Mycol.">
        <title>101 Dothideomycetes genomes: a test case for predicting lifestyles and emergence of pathogens.</title>
        <authorList>
            <person name="Haridas S."/>
            <person name="Albert R."/>
            <person name="Binder M."/>
            <person name="Bloem J."/>
            <person name="Labutti K."/>
            <person name="Salamov A."/>
            <person name="Andreopoulos B."/>
            <person name="Baker S."/>
            <person name="Barry K."/>
            <person name="Bills G."/>
            <person name="Bluhm B."/>
            <person name="Cannon C."/>
            <person name="Castanera R."/>
            <person name="Culley D."/>
            <person name="Daum C."/>
            <person name="Ezra D."/>
            <person name="Gonzalez J."/>
            <person name="Henrissat B."/>
            <person name="Kuo A."/>
            <person name="Liang C."/>
            <person name="Lipzen A."/>
            <person name="Lutzoni F."/>
            <person name="Magnuson J."/>
            <person name="Mondo S."/>
            <person name="Nolan M."/>
            <person name="Ohm R."/>
            <person name="Pangilinan J."/>
            <person name="Park H.-J."/>
            <person name="Ramirez L."/>
            <person name="Alfaro M."/>
            <person name="Sun H."/>
            <person name="Tritt A."/>
            <person name="Yoshinaga Y."/>
            <person name="Zwiers L.-H."/>
            <person name="Turgeon B."/>
            <person name="Goodwin S."/>
            <person name="Spatafora J."/>
            <person name="Crous P."/>
            <person name="Grigoriev I."/>
        </authorList>
    </citation>
    <scope>NUCLEOTIDE SEQUENCE</scope>
    <source>
        <strain evidence="2">CBS 262.69</strain>
    </source>
</reference>
<dbReference type="AlphaFoldDB" id="A0A6G1I1R0"/>
<proteinExistence type="predicted"/>
<evidence type="ECO:0000256" key="1">
    <source>
        <dbReference type="SAM" id="MobiDB-lite"/>
    </source>
</evidence>
<accession>A0A6G1I1R0</accession>
<keyword evidence="3" id="KW-1185">Reference proteome</keyword>
<evidence type="ECO:0000313" key="2">
    <source>
        <dbReference type="EMBL" id="KAF2402056.1"/>
    </source>
</evidence>
<feature type="region of interest" description="Disordered" evidence="1">
    <location>
        <begin position="99"/>
        <end position="125"/>
    </location>
</feature>
<name>A0A6G1I1R0_9PEZI</name>
<evidence type="ECO:0000313" key="3">
    <source>
        <dbReference type="Proteomes" id="UP000799640"/>
    </source>
</evidence>
<feature type="region of interest" description="Disordered" evidence="1">
    <location>
        <begin position="1"/>
        <end position="29"/>
    </location>
</feature>
<feature type="compositionally biased region" description="Polar residues" evidence="1">
    <location>
        <begin position="101"/>
        <end position="119"/>
    </location>
</feature>
<protein>
    <submittedName>
        <fullName evidence="2">Uncharacterized protein</fullName>
    </submittedName>
</protein>